<evidence type="ECO:0000256" key="1">
    <source>
        <dbReference type="ARBA" id="ARBA00004304"/>
    </source>
</evidence>
<dbReference type="EMBL" id="MCOG01000134">
    <property type="protein sequence ID" value="ORY38972.1"/>
    <property type="molecule type" value="Genomic_DNA"/>
</dbReference>
<dbReference type="GO" id="GO:0034045">
    <property type="term" value="C:phagophore assembly site membrane"/>
    <property type="evidence" value="ECO:0007669"/>
    <property type="project" value="UniProtKB-SubCell"/>
</dbReference>
<evidence type="ECO:0000313" key="21">
    <source>
        <dbReference type="EMBL" id="ORY38972.1"/>
    </source>
</evidence>
<keyword evidence="13" id="KW-0333">Golgi apparatus</keyword>
<feature type="domain" description="MRH" evidence="20">
    <location>
        <begin position="21"/>
        <end position="176"/>
    </location>
</feature>
<keyword evidence="16" id="KW-1015">Disulfide bond</keyword>
<dbReference type="PANTHER" id="PTHR15071:SF36">
    <property type="entry name" value="MRH DOMAIN-CONTAINING PROTEIN"/>
    <property type="match status" value="1"/>
</dbReference>
<dbReference type="GO" id="GO:0015031">
    <property type="term" value="P:protein transport"/>
    <property type="evidence" value="ECO:0007669"/>
    <property type="project" value="UniProtKB-KW"/>
</dbReference>
<keyword evidence="12" id="KW-0072">Autophagy</keyword>
<evidence type="ECO:0000256" key="17">
    <source>
        <dbReference type="ARBA" id="ARBA00023329"/>
    </source>
</evidence>
<gene>
    <name evidence="21" type="ORF">LY90DRAFT_672514</name>
</gene>
<dbReference type="InterPro" id="IPR009011">
    <property type="entry name" value="Man6P_isomerase_rcpt-bd_dom_sf"/>
</dbReference>
<evidence type="ECO:0000256" key="11">
    <source>
        <dbReference type="ARBA" id="ARBA00022989"/>
    </source>
</evidence>
<keyword evidence="10" id="KW-0653">Protein transport</keyword>
<dbReference type="GO" id="GO:0030659">
    <property type="term" value="C:cytoplasmic vesicle membrane"/>
    <property type="evidence" value="ECO:0007669"/>
    <property type="project" value="UniProtKB-SubCell"/>
</dbReference>
<evidence type="ECO:0000256" key="6">
    <source>
        <dbReference type="ARBA" id="ARBA00013776"/>
    </source>
</evidence>
<name>A0A1Y2BW47_9FUNG</name>
<proteinExistence type="inferred from homology"/>
<dbReference type="Proteomes" id="UP000193920">
    <property type="component" value="Unassembled WGS sequence"/>
</dbReference>
<dbReference type="Pfam" id="PF09451">
    <property type="entry name" value="ATG27"/>
    <property type="match status" value="1"/>
</dbReference>
<evidence type="ECO:0000256" key="19">
    <source>
        <dbReference type="SAM" id="SignalP"/>
    </source>
</evidence>
<comment type="similarity">
    <text evidence="5">Belongs to the ATG27 family.</text>
</comment>
<evidence type="ECO:0000259" key="20">
    <source>
        <dbReference type="PROSITE" id="PS51914"/>
    </source>
</evidence>
<dbReference type="Gene3D" id="2.70.130.10">
    <property type="entry name" value="Mannose-6-phosphate receptor binding domain"/>
    <property type="match status" value="1"/>
</dbReference>
<dbReference type="PANTHER" id="PTHR15071">
    <property type="entry name" value="MANNOSE-6-PHOSPHATE RECEPTOR FAMILY MEMBER"/>
    <property type="match status" value="1"/>
</dbReference>
<evidence type="ECO:0000256" key="16">
    <source>
        <dbReference type="ARBA" id="ARBA00023157"/>
    </source>
</evidence>
<dbReference type="GO" id="GO:0000139">
    <property type="term" value="C:Golgi membrane"/>
    <property type="evidence" value="ECO:0007669"/>
    <property type="project" value="UniProtKB-SubCell"/>
</dbReference>
<dbReference type="GO" id="GO:0031966">
    <property type="term" value="C:mitochondrial membrane"/>
    <property type="evidence" value="ECO:0007669"/>
    <property type="project" value="UniProtKB-SubCell"/>
</dbReference>
<dbReference type="OrthoDB" id="29460at2759"/>
<keyword evidence="15 18" id="KW-0472">Membrane</keyword>
<keyword evidence="8 18" id="KW-0812">Transmembrane</keyword>
<keyword evidence="22" id="KW-1185">Reference proteome</keyword>
<reference evidence="21 22" key="1">
    <citation type="submission" date="2016-08" db="EMBL/GenBank/DDBJ databases">
        <title>A Parts List for Fungal Cellulosomes Revealed by Comparative Genomics.</title>
        <authorList>
            <consortium name="DOE Joint Genome Institute"/>
            <person name="Haitjema C.H."/>
            <person name="Gilmore S.P."/>
            <person name="Henske J.K."/>
            <person name="Solomon K.V."/>
            <person name="De Groot R."/>
            <person name="Kuo A."/>
            <person name="Mondo S.J."/>
            <person name="Salamov A.A."/>
            <person name="Labutti K."/>
            <person name="Zhao Z."/>
            <person name="Chiniquy J."/>
            <person name="Barry K."/>
            <person name="Brewer H.M."/>
            <person name="Purvine S.O."/>
            <person name="Wright A.T."/>
            <person name="Boxma B."/>
            <person name="Van Alen T."/>
            <person name="Hackstein J.H."/>
            <person name="Baker S.E."/>
            <person name="Grigoriev I.V."/>
            <person name="O'Malley M.A."/>
        </authorList>
    </citation>
    <scope>NUCLEOTIDE SEQUENCE [LARGE SCALE GENOMIC DNA]</scope>
    <source>
        <strain evidence="21 22">G1</strain>
    </source>
</reference>
<feature type="signal peptide" evidence="19">
    <location>
        <begin position="1"/>
        <end position="20"/>
    </location>
</feature>
<dbReference type="AlphaFoldDB" id="A0A1Y2BW47"/>
<organism evidence="21 22">
    <name type="scientific">Neocallimastix californiae</name>
    <dbReference type="NCBI Taxonomy" id="1754190"/>
    <lineage>
        <taxon>Eukaryota</taxon>
        <taxon>Fungi</taxon>
        <taxon>Fungi incertae sedis</taxon>
        <taxon>Chytridiomycota</taxon>
        <taxon>Chytridiomycota incertae sedis</taxon>
        <taxon>Neocallimastigomycetes</taxon>
        <taxon>Neocallimastigales</taxon>
        <taxon>Neocallimastigaceae</taxon>
        <taxon>Neocallimastix</taxon>
    </lineage>
</organism>
<evidence type="ECO:0000256" key="18">
    <source>
        <dbReference type="SAM" id="Phobius"/>
    </source>
</evidence>
<sequence length="262" mass="29756">MKSLSLYIFIIATIIKSISTFNCKDVKLESKNTLDKAISENVVETKIMHLYATEYNTWYINPCGTVDNEPKDNKKVSCPKNSKVCLVKSYELESDKSNKRIIDVKGYAIDNPKQEPATRQGDYILNFEGENIKDSNSKYSTEIKFSCAGNENSEPEVELDESGMKVTILWKGICVSDGKNEIGDDDDKDNNKKNGGGHFIIRFILIIIFCYLIIGMCYNYFVLNKNGIEIIPNVDLWIAIFGSTYDKIVELFGRRGYRPILS</sequence>
<keyword evidence="14" id="KW-0496">Mitochondrion</keyword>
<dbReference type="InterPro" id="IPR018939">
    <property type="entry name" value="Autophagy-rel_prot_27"/>
</dbReference>
<dbReference type="InterPro" id="IPR044865">
    <property type="entry name" value="MRH_dom"/>
</dbReference>
<dbReference type="STRING" id="1754190.A0A1Y2BW47"/>
<evidence type="ECO:0000256" key="8">
    <source>
        <dbReference type="ARBA" id="ARBA00022692"/>
    </source>
</evidence>
<evidence type="ECO:0000256" key="3">
    <source>
        <dbReference type="ARBA" id="ARBA00004472"/>
    </source>
</evidence>
<evidence type="ECO:0000256" key="10">
    <source>
        <dbReference type="ARBA" id="ARBA00022927"/>
    </source>
</evidence>
<comment type="caution">
    <text evidence="21">The sequence shown here is derived from an EMBL/GenBank/DDBJ whole genome shotgun (WGS) entry which is preliminary data.</text>
</comment>
<dbReference type="PROSITE" id="PS51914">
    <property type="entry name" value="MRH"/>
    <property type="match status" value="1"/>
</dbReference>
<comment type="subcellular location">
    <subcellularLocation>
        <location evidence="2">Cytoplasmic vesicle membrane</location>
        <topology evidence="2">Single-pass type I membrane protein</topology>
    </subcellularLocation>
    <subcellularLocation>
        <location evidence="4">Golgi apparatus membrane</location>
        <topology evidence="4">Single-pass type I membrane protein</topology>
    </subcellularLocation>
    <subcellularLocation>
        <location evidence="1">Mitochondrion membrane</location>
        <topology evidence="1">Single-pass membrane protein</topology>
    </subcellularLocation>
    <subcellularLocation>
        <location evidence="3">Preautophagosomal structure membrane</location>
        <topology evidence="3">Single-pass type I membrane protein</topology>
    </subcellularLocation>
</comment>
<evidence type="ECO:0000256" key="4">
    <source>
        <dbReference type="ARBA" id="ARBA00004614"/>
    </source>
</evidence>
<evidence type="ECO:0000256" key="15">
    <source>
        <dbReference type="ARBA" id="ARBA00023136"/>
    </source>
</evidence>
<feature type="chain" id="PRO_5012350061" description="Autophagy-related protein 27" evidence="19">
    <location>
        <begin position="21"/>
        <end position="262"/>
    </location>
</feature>
<keyword evidence="11 18" id="KW-1133">Transmembrane helix</keyword>
<evidence type="ECO:0000256" key="2">
    <source>
        <dbReference type="ARBA" id="ARBA00004358"/>
    </source>
</evidence>
<evidence type="ECO:0000256" key="12">
    <source>
        <dbReference type="ARBA" id="ARBA00023006"/>
    </source>
</evidence>
<dbReference type="SUPFAM" id="SSF50911">
    <property type="entry name" value="Mannose 6-phosphate receptor domain"/>
    <property type="match status" value="1"/>
</dbReference>
<dbReference type="GO" id="GO:0006914">
    <property type="term" value="P:autophagy"/>
    <property type="evidence" value="ECO:0007669"/>
    <property type="project" value="UniProtKB-KW"/>
</dbReference>
<evidence type="ECO:0000256" key="9">
    <source>
        <dbReference type="ARBA" id="ARBA00022729"/>
    </source>
</evidence>
<feature type="transmembrane region" description="Helical" evidence="18">
    <location>
        <begin position="199"/>
        <end position="221"/>
    </location>
</feature>
<keyword evidence="9 19" id="KW-0732">Signal</keyword>
<evidence type="ECO:0000256" key="13">
    <source>
        <dbReference type="ARBA" id="ARBA00023034"/>
    </source>
</evidence>
<accession>A0A1Y2BW47</accession>
<evidence type="ECO:0000313" key="22">
    <source>
        <dbReference type="Proteomes" id="UP000193920"/>
    </source>
</evidence>
<evidence type="ECO:0000256" key="5">
    <source>
        <dbReference type="ARBA" id="ARBA00005363"/>
    </source>
</evidence>
<evidence type="ECO:0000256" key="14">
    <source>
        <dbReference type="ARBA" id="ARBA00023128"/>
    </source>
</evidence>
<keyword evidence="7" id="KW-0813">Transport</keyword>
<protein>
    <recommendedName>
        <fullName evidence="6">Autophagy-related protein 27</fullName>
    </recommendedName>
</protein>
<keyword evidence="17" id="KW-0968">Cytoplasmic vesicle</keyword>
<evidence type="ECO:0000256" key="7">
    <source>
        <dbReference type="ARBA" id="ARBA00022448"/>
    </source>
</evidence>